<dbReference type="CDD" id="cd22343">
    <property type="entry name" value="PDDEXK_lambda_exonuclease-like"/>
    <property type="match status" value="1"/>
</dbReference>
<reference evidence="3" key="3">
    <citation type="submission" date="2015-06" db="UniProtKB">
        <authorList>
            <consortium name="EnsemblMetazoa"/>
        </authorList>
    </citation>
    <scope>IDENTIFICATION</scope>
</reference>
<evidence type="ECO:0000313" key="4">
    <source>
        <dbReference type="Proteomes" id="UP000014760"/>
    </source>
</evidence>
<reference evidence="4" key="1">
    <citation type="submission" date="2012-12" db="EMBL/GenBank/DDBJ databases">
        <authorList>
            <person name="Hellsten U."/>
            <person name="Grimwood J."/>
            <person name="Chapman J.A."/>
            <person name="Shapiro H."/>
            <person name="Aerts A."/>
            <person name="Otillar R.P."/>
            <person name="Terry A.Y."/>
            <person name="Boore J.L."/>
            <person name="Simakov O."/>
            <person name="Marletaz F."/>
            <person name="Cho S.-J."/>
            <person name="Edsinger-Gonzales E."/>
            <person name="Havlak P."/>
            <person name="Kuo D.-H."/>
            <person name="Larsson T."/>
            <person name="Lv J."/>
            <person name="Arendt D."/>
            <person name="Savage R."/>
            <person name="Osoegawa K."/>
            <person name="de Jong P."/>
            <person name="Lindberg D.R."/>
            <person name="Seaver E.C."/>
            <person name="Weisblat D.A."/>
            <person name="Putnam N.H."/>
            <person name="Grigoriev I.V."/>
            <person name="Rokhsar D.S."/>
        </authorList>
    </citation>
    <scope>NUCLEOTIDE SEQUENCE</scope>
    <source>
        <strain evidence="4">I ESC-2004</strain>
    </source>
</reference>
<dbReference type="OMA" id="DICMRTI"/>
<dbReference type="OrthoDB" id="7753208at2759"/>
<dbReference type="InterPro" id="IPR051703">
    <property type="entry name" value="NF-kappa-B_Signaling_Reg"/>
</dbReference>
<dbReference type="EMBL" id="KB307045">
    <property type="protein sequence ID" value="ELT99261.1"/>
    <property type="molecule type" value="Genomic_DNA"/>
</dbReference>
<proteinExistence type="predicted"/>
<dbReference type="InterPro" id="IPR011335">
    <property type="entry name" value="Restrct_endonuc-II-like"/>
</dbReference>
<dbReference type="HOGENOM" id="CLU_1032756_0_0_1"/>
<reference evidence="2 4" key="2">
    <citation type="journal article" date="2013" name="Nature">
        <title>Insights into bilaterian evolution from three spiralian genomes.</title>
        <authorList>
            <person name="Simakov O."/>
            <person name="Marletaz F."/>
            <person name="Cho S.J."/>
            <person name="Edsinger-Gonzales E."/>
            <person name="Havlak P."/>
            <person name="Hellsten U."/>
            <person name="Kuo D.H."/>
            <person name="Larsson T."/>
            <person name="Lv J."/>
            <person name="Arendt D."/>
            <person name="Savage R."/>
            <person name="Osoegawa K."/>
            <person name="de Jong P."/>
            <person name="Grimwood J."/>
            <person name="Chapman J.A."/>
            <person name="Shapiro H."/>
            <person name="Aerts A."/>
            <person name="Otillar R.P."/>
            <person name="Terry A.Y."/>
            <person name="Boore J.L."/>
            <person name="Grigoriev I.V."/>
            <person name="Lindberg D.R."/>
            <person name="Seaver E.C."/>
            <person name="Weisblat D.A."/>
            <person name="Putnam N.H."/>
            <person name="Rokhsar D.S."/>
        </authorList>
    </citation>
    <scope>NUCLEOTIDE SEQUENCE</scope>
    <source>
        <strain evidence="2 4">I ESC-2004</strain>
    </source>
</reference>
<dbReference type="InterPro" id="IPR019080">
    <property type="entry name" value="YqaJ_viral_recombinase"/>
</dbReference>
<gene>
    <name evidence="2" type="ORF">CAPTEDRAFT_207300</name>
</gene>
<dbReference type="STRING" id="283909.R7U6F6"/>
<accession>R7U6F6</accession>
<dbReference type="PANTHER" id="PTHR46609">
    <property type="entry name" value="EXONUCLEASE, PHAGE-TYPE/RECB, C-TERMINAL DOMAIN-CONTAINING PROTEIN"/>
    <property type="match status" value="1"/>
</dbReference>
<sequence>MYALSKLAKLAKEGGKRGATAHDYPPHTPTSIYTAAELERRTRGQSSNPEWAACRYGRVTGSVCGKVMRAATYHKDQHGRFMPTIAEAIVNPRAFSSAATRWGIEHEDKAIDQYFNQRVEERRDHVVSLVRSGGIAVSADRPWLGYSPDAVVYEAAKEAPTNDEDELPSSKRQRLDPQSARKILLEVKCPYSQRNNEKMDLSSFYMTRSSVDGTCALDMKKVQARNYYYQVQLGMALMDIDVAHLYVWTPTDHGLVVIERQPRADELAMLATLSDFHTRYVEPKMCMDKYRRVVTNEVKELVRVLLAAKVGEEGKEGVVVEASGIER</sequence>
<evidence type="ECO:0000259" key="1">
    <source>
        <dbReference type="Pfam" id="PF09588"/>
    </source>
</evidence>
<dbReference type="EnsemblMetazoa" id="CapteT207300">
    <property type="protein sequence ID" value="CapteP207300"/>
    <property type="gene ID" value="CapteG207300"/>
</dbReference>
<dbReference type="Proteomes" id="UP000014760">
    <property type="component" value="Unassembled WGS sequence"/>
</dbReference>
<dbReference type="EMBL" id="AMQN01026637">
    <property type="status" value="NOT_ANNOTATED_CDS"/>
    <property type="molecule type" value="Genomic_DNA"/>
</dbReference>
<name>R7U6F6_CAPTE</name>
<dbReference type="SUPFAM" id="SSF52980">
    <property type="entry name" value="Restriction endonuclease-like"/>
    <property type="match status" value="1"/>
</dbReference>
<evidence type="ECO:0000313" key="2">
    <source>
        <dbReference type="EMBL" id="ELT99261.1"/>
    </source>
</evidence>
<dbReference type="GO" id="GO:0006281">
    <property type="term" value="P:DNA repair"/>
    <property type="evidence" value="ECO:0007669"/>
    <property type="project" value="UniProtKB-ARBA"/>
</dbReference>
<feature type="domain" description="YqaJ viral recombinase" evidence="1">
    <location>
        <begin position="50"/>
        <end position="236"/>
    </location>
</feature>
<dbReference type="Pfam" id="PF09588">
    <property type="entry name" value="YqaJ"/>
    <property type="match status" value="1"/>
</dbReference>
<dbReference type="InterPro" id="IPR011604">
    <property type="entry name" value="PDDEXK-like_dom_sf"/>
</dbReference>
<dbReference type="Gene3D" id="3.90.320.10">
    <property type="match status" value="1"/>
</dbReference>
<dbReference type="AlphaFoldDB" id="R7U6F6"/>
<protein>
    <recommendedName>
        <fullName evidence="1">YqaJ viral recombinase domain-containing protein</fullName>
    </recommendedName>
</protein>
<evidence type="ECO:0000313" key="3">
    <source>
        <dbReference type="EnsemblMetazoa" id="CapteP207300"/>
    </source>
</evidence>
<dbReference type="PANTHER" id="PTHR46609:SF8">
    <property type="entry name" value="YQAJ VIRAL RECOMBINASE DOMAIN-CONTAINING PROTEIN"/>
    <property type="match status" value="1"/>
</dbReference>
<keyword evidence="4" id="KW-1185">Reference proteome</keyword>
<organism evidence="2">
    <name type="scientific">Capitella teleta</name>
    <name type="common">Polychaete worm</name>
    <dbReference type="NCBI Taxonomy" id="283909"/>
    <lineage>
        <taxon>Eukaryota</taxon>
        <taxon>Metazoa</taxon>
        <taxon>Spiralia</taxon>
        <taxon>Lophotrochozoa</taxon>
        <taxon>Annelida</taxon>
        <taxon>Polychaeta</taxon>
        <taxon>Sedentaria</taxon>
        <taxon>Scolecida</taxon>
        <taxon>Capitellidae</taxon>
        <taxon>Capitella</taxon>
    </lineage>
</organism>